<dbReference type="SMART" id="SM00552">
    <property type="entry name" value="ADEAMc"/>
    <property type="match status" value="1"/>
</dbReference>
<accession>A0A7M6DRL2</accession>
<dbReference type="InterPro" id="IPR002466">
    <property type="entry name" value="A_deamin"/>
</dbReference>
<evidence type="ECO:0000313" key="3">
    <source>
        <dbReference type="Proteomes" id="UP000594262"/>
    </source>
</evidence>
<evidence type="ECO:0000313" key="2">
    <source>
        <dbReference type="EnsemblMetazoa" id="CLYHEMP025335.1"/>
    </source>
</evidence>
<dbReference type="GO" id="GO:0005730">
    <property type="term" value="C:nucleolus"/>
    <property type="evidence" value="ECO:0007669"/>
    <property type="project" value="TreeGrafter"/>
</dbReference>
<dbReference type="Pfam" id="PF02137">
    <property type="entry name" value="A_deamin"/>
    <property type="match status" value="1"/>
</dbReference>
<protein>
    <recommendedName>
        <fullName evidence="1">A to I editase domain-containing protein</fullName>
    </recommendedName>
</protein>
<dbReference type="PANTHER" id="PTHR10910">
    <property type="entry name" value="EUKARYOTE SPECIFIC DSRNA BINDING PROTEIN"/>
    <property type="match status" value="1"/>
</dbReference>
<dbReference type="GO" id="GO:0006382">
    <property type="term" value="P:adenosine to inosine editing"/>
    <property type="evidence" value="ECO:0007669"/>
    <property type="project" value="TreeGrafter"/>
</dbReference>
<proteinExistence type="predicted"/>
<dbReference type="AlphaFoldDB" id="A0A7M6DRL2"/>
<evidence type="ECO:0000259" key="1">
    <source>
        <dbReference type="PROSITE" id="PS50141"/>
    </source>
</evidence>
<reference evidence="2" key="1">
    <citation type="submission" date="2021-01" db="UniProtKB">
        <authorList>
            <consortium name="EnsemblMetazoa"/>
        </authorList>
    </citation>
    <scope>IDENTIFICATION</scope>
</reference>
<dbReference type="GO" id="GO:0005737">
    <property type="term" value="C:cytoplasm"/>
    <property type="evidence" value="ECO:0007669"/>
    <property type="project" value="TreeGrafter"/>
</dbReference>
<dbReference type="EnsemblMetazoa" id="CLYHEMT025335.1">
    <property type="protein sequence ID" value="CLYHEMP025335.1"/>
    <property type="gene ID" value="CLYHEMG025335"/>
</dbReference>
<dbReference type="GO" id="GO:0003725">
    <property type="term" value="F:double-stranded RNA binding"/>
    <property type="evidence" value="ECO:0007669"/>
    <property type="project" value="TreeGrafter"/>
</dbReference>
<dbReference type="GO" id="GO:0003726">
    <property type="term" value="F:double-stranded RNA adenosine deaminase activity"/>
    <property type="evidence" value="ECO:0007669"/>
    <property type="project" value="TreeGrafter"/>
</dbReference>
<keyword evidence="3" id="KW-1185">Reference proteome</keyword>
<dbReference type="GO" id="GO:0006396">
    <property type="term" value="P:RNA processing"/>
    <property type="evidence" value="ECO:0007669"/>
    <property type="project" value="InterPro"/>
</dbReference>
<dbReference type="GO" id="GO:0008251">
    <property type="term" value="F:tRNA-specific adenosine deaminase activity"/>
    <property type="evidence" value="ECO:0007669"/>
    <property type="project" value="TreeGrafter"/>
</dbReference>
<name>A0A7M6DRL2_9CNID</name>
<sequence length="380" mass="42899">MAALSHRTFIEKSNMVQEKFAGRKVIACMIMKRAESDEGVVVALGAGNRCITGQRLSMEGKVVNDSHAEIVCRRAFISYLYKELENHIAGKQSIFQNGGSNGKFSVKEGVSFHLYISTAPCGDGALFTPRQDEKISDFPKKHSPVFSSKVHGITRSKIENGEGTIPIEKEEAVQTFDGILRGQRLRTMSCSDKICRWNVVGVQGALLSHFMDPVYLGSLTLGYLYDHGHLCRAICCRLDKNSTGDFEGKLAEPFRLNHPWIGRVTQYEAGRETEKTNNISINWSFYDTTPEVTDGRTGAQMSRTGGIPTPSRLCKYEMLNRFRSLIGKTNQHKHLSEDQSYRELKDSALEFQNTKQLMMETLRTMNYGPWVKKPREQDMF</sequence>
<dbReference type="Proteomes" id="UP000594262">
    <property type="component" value="Unplaced"/>
</dbReference>
<dbReference type="PROSITE" id="PS50141">
    <property type="entry name" value="A_DEAMIN_EDITASE"/>
    <property type="match status" value="1"/>
</dbReference>
<dbReference type="PANTHER" id="PTHR10910:SF107">
    <property type="entry name" value="DOUBLE-STRANDED RNA-SPECIFIC ADENOSINE DEAMINASE"/>
    <property type="match status" value="1"/>
</dbReference>
<feature type="domain" description="A to I editase" evidence="1">
    <location>
        <begin position="43"/>
        <end position="380"/>
    </location>
</feature>
<dbReference type="OrthoDB" id="10268011at2759"/>
<organism evidence="2 3">
    <name type="scientific">Clytia hemisphaerica</name>
    <dbReference type="NCBI Taxonomy" id="252671"/>
    <lineage>
        <taxon>Eukaryota</taxon>
        <taxon>Metazoa</taxon>
        <taxon>Cnidaria</taxon>
        <taxon>Hydrozoa</taxon>
        <taxon>Hydroidolina</taxon>
        <taxon>Leptothecata</taxon>
        <taxon>Obeliida</taxon>
        <taxon>Clytiidae</taxon>
        <taxon>Clytia</taxon>
    </lineage>
</organism>